<feature type="domain" description="Homeobox" evidence="7">
    <location>
        <begin position="205"/>
        <end position="268"/>
    </location>
</feature>
<feature type="domain" description="C2H2-type" evidence="8">
    <location>
        <begin position="412"/>
        <end position="435"/>
    </location>
</feature>
<keyword evidence="4" id="KW-0479">Metal-binding</keyword>
<keyword evidence="4" id="KW-0862">Zinc</keyword>
<evidence type="ECO:0000256" key="3">
    <source>
        <dbReference type="ARBA" id="ARBA00023242"/>
    </source>
</evidence>
<name>A0ABR4JQN1_9EURO</name>
<dbReference type="SMART" id="SM00355">
    <property type="entry name" value="ZnF_C2H2"/>
    <property type="match status" value="2"/>
</dbReference>
<dbReference type="PROSITE" id="PS50157">
    <property type="entry name" value="ZINC_FINGER_C2H2_2"/>
    <property type="match status" value="2"/>
</dbReference>
<dbReference type="SMART" id="SM00389">
    <property type="entry name" value="HOX"/>
    <property type="match status" value="1"/>
</dbReference>
<comment type="subcellular location">
    <subcellularLocation>
        <location evidence="5">Nucleus</location>
    </subcellularLocation>
</comment>
<organism evidence="9 10">
    <name type="scientific">Aspergillus pseudodeflectus</name>
    <dbReference type="NCBI Taxonomy" id="176178"/>
    <lineage>
        <taxon>Eukaryota</taxon>
        <taxon>Fungi</taxon>
        <taxon>Dikarya</taxon>
        <taxon>Ascomycota</taxon>
        <taxon>Pezizomycotina</taxon>
        <taxon>Eurotiomycetes</taxon>
        <taxon>Eurotiomycetidae</taxon>
        <taxon>Eurotiales</taxon>
        <taxon>Aspergillaceae</taxon>
        <taxon>Aspergillus</taxon>
        <taxon>Aspergillus subgen. Nidulantes</taxon>
    </lineage>
</organism>
<dbReference type="Pfam" id="PF05920">
    <property type="entry name" value="Homeobox_KN"/>
    <property type="match status" value="1"/>
</dbReference>
<protein>
    <recommendedName>
        <fullName evidence="11">Homeobox and C2H2 transcription factor</fullName>
    </recommendedName>
</protein>
<feature type="region of interest" description="Disordered" evidence="6">
    <location>
        <begin position="26"/>
        <end position="63"/>
    </location>
</feature>
<evidence type="ECO:0000256" key="2">
    <source>
        <dbReference type="ARBA" id="ARBA00023155"/>
    </source>
</evidence>
<evidence type="ECO:0000256" key="1">
    <source>
        <dbReference type="ARBA" id="ARBA00023125"/>
    </source>
</evidence>
<sequence>MGELGFSADDHEDWWRGMEWSALHDPEFPDHTTSDRNQGNDLRCIPFSTDPGEPAGSITEASDEPSFENLLDCGFLGPDIPWDDDEFFLPYGAWRPPEPCTYCRRMRLQCFSLQTTDANPNPVRSCSSCVALFRQCSLAERHKRQPHHYETPRPVIDQLHGIREDDTYVGDGSANPNVAESGGLDLSTPSSKSGACPIMLSPNQASERASSYSRSVKRTRPLREWFACNLAHPYPTKAEKVDLAKQTGMTRTQINNWFLNARRRQRHSENMRAQRRSGLPHGSPMPPSSPLSMMTPLDRWRCSPPEDEPITISPAMLEKALNDSFYNINSPHGAASTSFSTGCASSSISGDSWLHSQPHSLYASSTPDSTISFCHSNHSSFNLGSLDTKNDEFEQPQEPSIQASALVPKPKFQCTFCSRDFKKKFDWKRHELSVHMPRLSSWVCSIPLAPEQSRLIWRTGQEEPECIFCGHASPSESHFRSHEFEYCAQGPISERTFSRKDHLWQHLYKFHGCRKWDGWMPDLSSLRMNSDAVNSFCGFCDVTMDSWTEREQHMMEHFLQGMTMASWRGGENGGIELSMSN</sequence>
<evidence type="ECO:0000256" key="6">
    <source>
        <dbReference type="SAM" id="MobiDB-lite"/>
    </source>
</evidence>
<feature type="region of interest" description="Disordered" evidence="6">
    <location>
        <begin position="174"/>
        <end position="193"/>
    </location>
</feature>
<feature type="domain" description="C2H2-type" evidence="8">
    <location>
        <begin position="124"/>
        <end position="152"/>
    </location>
</feature>
<dbReference type="PANTHER" id="PTHR11850">
    <property type="entry name" value="HOMEOBOX PROTEIN TRANSCRIPTION FACTORS"/>
    <property type="match status" value="1"/>
</dbReference>
<dbReference type="InterPro" id="IPR009057">
    <property type="entry name" value="Homeodomain-like_sf"/>
</dbReference>
<dbReference type="PROSITE" id="PS00027">
    <property type="entry name" value="HOMEOBOX_1"/>
    <property type="match status" value="1"/>
</dbReference>
<keyword evidence="1 5" id="KW-0238">DNA-binding</keyword>
<evidence type="ECO:0000313" key="9">
    <source>
        <dbReference type="EMBL" id="KAL2842326.1"/>
    </source>
</evidence>
<dbReference type="GeneID" id="98156566"/>
<dbReference type="InterPro" id="IPR001356">
    <property type="entry name" value="HD"/>
</dbReference>
<reference evidence="9 10" key="1">
    <citation type="submission" date="2024-07" db="EMBL/GenBank/DDBJ databases">
        <title>Section-level genome sequencing and comparative genomics of Aspergillus sections Usti and Cavernicolus.</title>
        <authorList>
            <consortium name="Lawrence Berkeley National Laboratory"/>
            <person name="Nybo J.L."/>
            <person name="Vesth T.C."/>
            <person name="Theobald S."/>
            <person name="Frisvad J.C."/>
            <person name="Larsen T.O."/>
            <person name="Kjaerboelling I."/>
            <person name="Rothschild-Mancinelli K."/>
            <person name="Lyhne E.K."/>
            <person name="Kogle M.E."/>
            <person name="Barry K."/>
            <person name="Clum A."/>
            <person name="Na H."/>
            <person name="Ledsgaard L."/>
            <person name="Lin J."/>
            <person name="Lipzen A."/>
            <person name="Kuo A."/>
            <person name="Riley R."/>
            <person name="Mondo S."/>
            <person name="LaButti K."/>
            <person name="Haridas S."/>
            <person name="Pangalinan J."/>
            <person name="Salamov A.A."/>
            <person name="Simmons B.A."/>
            <person name="Magnuson J.K."/>
            <person name="Chen J."/>
            <person name="Drula E."/>
            <person name="Henrissat B."/>
            <person name="Wiebenga A."/>
            <person name="Lubbers R.J."/>
            <person name="Gomes A.C."/>
            <person name="Macurrencykelacurrency M.R."/>
            <person name="Stajich J."/>
            <person name="Grigoriev I.V."/>
            <person name="Mortensen U.H."/>
            <person name="De vries R.P."/>
            <person name="Baker S.E."/>
            <person name="Andersen M.R."/>
        </authorList>
    </citation>
    <scope>NUCLEOTIDE SEQUENCE [LARGE SCALE GENOMIC DNA]</scope>
    <source>
        <strain evidence="9 10">CBS 756.74</strain>
    </source>
</reference>
<dbReference type="PROSITE" id="PS50071">
    <property type="entry name" value="HOMEOBOX_2"/>
    <property type="match status" value="1"/>
</dbReference>
<keyword evidence="4" id="KW-0863">Zinc-finger</keyword>
<comment type="caution">
    <text evidence="9">The sequence shown here is derived from an EMBL/GenBank/DDBJ whole genome shotgun (WGS) entry which is preliminary data.</text>
</comment>
<dbReference type="RefSeq" id="XP_070895041.1">
    <property type="nucleotide sequence ID" value="XM_071041402.1"/>
</dbReference>
<feature type="DNA-binding region" description="Homeobox" evidence="5">
    <location>
        <begin position="207"/>
        <end position="269"/>
    </location>
</feature>
<evidence type="ECO:0000256" key="4">
    <source>
        <dbReference type="PROSITE-ProRule" id="PRU00042"/>
    </source>
</evidence>
<gene>
    <name evidence="9" type="ORF">BJX68DRAFT_244899</name>
</gene>
<dbReference type="CDD" id="cd00086">
    <property type="entry name" value="homeodomain"/>
    <property type="match status" value="1"/>
</dbReference>
<dbReference type="InterPro" id="IPR008422">
    <property type="entry name" value="KN_HD"/>
</dbReference>
<feature type="region of interest" description="Disordered" evidence="6">
    <location>
        <begin position="263"/>
        <end position="289"/>
    </location>
</feature>
<dbReference type="SUPFAM" id="SSF46689">
    <property type="entry name" value="Homeodomain-like"/>
    <property type="match status" value="1"/>
</dbReference>
<proteinExistence type="predicted"/>
<dbReference type="EMBL" id="JBFXLR010000052">
    <property type="protein sequence ID" value="KAL2842326.1"/>
    <property type="molecule type" value="Genomic_DNA"/>
</dbReference>
<keyword evidence="10" id="KW-1185">Reference proteome</keyword>
<dbReference type="InterPro" id="IPR013087">
    <property type="entry name" value="Znf_C2H2_type"/>
</dbReference>
<evidence type="ECO:0000313" key="10">
    <source>
        <dbReference type="Proteomes" id="UP001610444"/>
    </source>
</evidence>
<evidence type="ECO:0000259" key="7">
    <source>
        <dbReference type="PROSITE" id="PS50071"/>
    </source>
</evidence>
<evidence type="ECO:0000259" key="8">
    <source>
        <dbReference type="PROSITE" id="PS50157"/>
    </source>
</evidence>
<dbReference type="Proteomes" id="UP001610444">
    <property type="component" value="Unassembled WGS sequence"/>
</dbReference>
<keyword evidence="2 5" id="KW-0371">Homeobox</keyword>
<dbReference type="Gene3D" id="1.10.10.60">
    <property type="entry name" value="Homeodomain-like"/>
    <property type="match status" value="1"/>
</dbReference>
<dbReference type="InterPro" id="IPR017970">
    <property type="entry name" value="Homeobox_CS"/>
</dbReference>
<evidence type="ECO:0008006" key="11">
    <source>
        <dbReference type="Google" id="ProtNLM"/>
    </source>
</evidence>
<dbReference type="PROSITE" id="PS00028">
    <property type="entry name" value="ZINC_FINGER_C2H2_1"/>
    <property type="match status" value="2"/>
</dbReference>
<evidence type="ECO:0000256" key="5">
    <source>
        <dbReference type="PROSITE-ProRule" id="PRU00108"/>
    </source>
</evidence>
<accession>A0ABR4JQN1</accession>
<dbReference type="InterPro" id="IPR050224">
    <property type="entry name" value="TALE_homeobox"/>
</dbReference>
<keyword evidence="3 5" id="KW-0539">Nucleus</keyword>